<accession>D6W7M0</accession>
<protein>
    <submittedName>
        <fullName evidence="1">Uncharacterized protein</fullName>
    </submittedName>
</protein>
<reference evidence="1 2" key="1">
    <citation type="journal article" date="2008" name="Nature">
        <title>The genome of the model beetle and pest Tribolium castaneum.</title>
        <authorList>
            <consortium name="Tribolium Genome Sequencing Consortium"/>
            <person name="Richards S."/>
            <person name="Gibbs R.A."/>
            <person name="Weinstock G.M."/>
            <person name="Brown S.J."/>
            <person name="Denell R."/>
            <person name="Beeman R.W."/>
            <person name="Gibbs R."/>
            <person name="Beeman R.W."/>
            <person name="Brown S.J."/>
            <person name="Bucher G."/>
            <person name="Friedrich M."/>
            <person name="Grimmelikhuijzen C.J."/>
            <person name="Klingler M."/>
            <person name="Lorenzen M."/>
            <person name="Richards S."/>
            <person name="Roth S."/>
            <person name="Schroder R."/>
            <person name="Tautz D."/>
            <person name="Zdobnov E.M."/>
            <person name="Muzny D."/>
            <person name="Gibbs R.A."/>
            <person name="Weinstock G.M."/>
            <person name="Attaway T."/>
            <person name="Bell S."/>
            <person name="Buhay C.J."/>
            <person name="Chandrabose M.N."/>
            <person name="Chavez D."/>
            <person name="Clerk-Blankenburg K.P."/>
            <person name="Cree A."/>
            <person name="Dao M."/>
            <person name="Davis C."/>
            <person name="Chacko J."/>
            <person name="Dinh H."/>
            <person name="Dugan-Rocha S."/>
            <person name="Fowler G."/>
            <person name="Garner T.T."/>
            <person name="Garnes J."/>
            <person name="Gnirke A."/>
            <person name="Hawes A."/>
            <person name="Hernandez J."/>
            <person name="Hines S."/>
            <person name="Holder M."/>
            <person name="Hume J."/>
            <person name="Jhangiani S.N."/>
            <person name="Joshi V."/>
            <person name="Khan Z.M."/>
            <person name="Jackson L."/>
            <person name="Kovar C."/>
            <person name="Kowis A."/>
            <person name="Lee S."/>
            <person name="Lewis L.R."/>
            <person name="Margolis J."/>
            <person name="Morgan M."/>
            <person name="Nazareth L.V."/>
            <person name="Nguyen N."/>
            <person name="Okwuonu G."/>
            <person name="Parker D."/>
            <person name="Richards S."/>
            <person name="Ruiz S.J."/>
            <person name="Santibanez J."/>
            <person name="Savard J."/>
            <person name="Scherer S.E."/>
            <person name="Schneider B."/>
            <person name="Sodergren E."/>
            <person name="Tautz D."/>
            <person name="Vattahil S."/>
            <person name="Villasana D."/>
            <person name="White C.S."/>
            <person name="Wright R."/>
            <person name="Park Y."/>
            <person name="Beeman R.W."/>
            <person name="Lord J."/>
            <person name="Oppert B."/>
            <person name="Lorenzen M."/>
            <person name="Brown S."/>
            <person name="Wang L."/>
            <person name="Savard J."/>
            <person name="Tautz D."/>
            <person name="Richards S."/>
            <person name="Weinstock G."/>
            <person name="Gibbs R.A."/>
            <person name="Liu Y."/>
            <person name="Worley K."/>
            <person name="Weinstock G."/>
            <person name="Elsik C.G."/>
            <person name="Reese J.T."/>
            <person name="Elhaik E."/>
            <person name="Landan G."/>
            <person name="Graur D."/>
            <person name="Arensburger P."/>
            <person name="Atkinson P."/>
            <person name="Beeman R.W."/>
            <person name="Beidler J."/>
            <person name="Brown S.J."/>
            <person name="Demuth J.P."/>
            <person name="Drury D.W."/>
            <person name="Du Y.Z."/>
            <person name="Fujiwara H."/>
            <person name="Lorenzen M."/>
            <person name="Maselli V."/>
            <person name="Osanai M."/>
            <person name="Park Y."/>
            <person name="Robertson H.M."/>
            <person name="Tu Z."/>
            <person name="Wang J.J."/>
            <person name="Wang S."/>
            <person name="Richards S."/>
            <person name="Song H."/>
            <person name="Zhang L."/>
            <person name="Sodergren E."/>
            <person name="Werner D."/>
            <person name="Stanke M."/>
            <person name="Morgenstern B."/>
            <person name="Solovyev V."/>
            <person name="Kosarev P."/>
            <person name="Brown G."/>
            <person name="Chen H.C."/>
            <person name="Ermolaeva O."/>
            <person name="Hlavina W."/>
            <person name="Kapustin Y."/>
            <person name="Kiryutin B."/>
            <person name="Kitts P."/>
            <person name="Maglott D."/>
            <person name="Pruitt K."/>
            <person name="Sapojnikov V."/>
            <person name="Souvorov A."/>
            <person name="Mackey A.J."/>
            <person name="Waterhouse R.M."/>
            <person name="Wyder S."/>
            <person name="Zdobnov E.M."/>
            <person name="Zdobnov E.M."/>
            <person name="Wyder S."/>
            <person name="Kriventseva E.V."/>
            <person name="Kadowaki T."/>
            <person name="Bork P."/>
            <person name="Aranda M."/>
            <person name="Bao R."/>
            <person name="Beermann A."/>
            <person name="Berns N."/>
            <person name="Bolognesi R."/>
            <person name="Bonneton F."/>
            <person name="Bopp D."/>
            <person name="Brown S.J."/>
            <person name="Bucher G."/>
            <person name="Butts T."/>
            <person name="Chaumot A."/>
            <person name="Denell R.E."/>
            <person name="Ferrier D.E."/>
            <person name="Friedrich M."/>
            <person name="Gordon C.M."/>
            <person name="Jindra M."/>
            <person name="Klingler M."/>
            <person name="Lan Q."/>
            <person name="Lattorff H.M."/>
            <person name="Laudet V."/>
            <person name="von Levetsow C."/>
            <person name="Liu Z."/>
            <person name="Lutz R."/>
            <person name="Lynch J.A."/>
            <person name="da Fonseca R.N."/>
            <person name="Posnien N."/>
            <person name="Reuter R."/>
            <person name="Roth S."/>
            <person name="Savard J."/>
            <person name="Schinko J.B."/>
            <person name="Schmitt C."/>
            <person name="Schoppmeier M."/>
            <person name="Schroder R."/>
            <person name="Shippy T.D."/>
            <person name="Simonnet F."/>
            <person name="Marques-Souza H."/>
            <person name="Tautz D."/>
            <person name="Tomoyasu Y."/>
            <person name="Trauner J."/>
            <person name="Van der Zee M."/>
            <person name="Vervoort M."/>
            <person name="Wittkopp N."/>
            <person name="Wimmer E.A."/>
            <person name="Yang X."/>
            <person name="Jones A.K."/>
            <person name="Sattelle D.B."/>
            <person name="Ebert P.R."/>
            <person name="Nelson D."/>
            <person name="Scott J.G."/>
            <person name="Beeman R.W."/>
            <person name="Muthukrishnan S."/>
            <person name="Kramer K.J."/>
            <person name="Arakane Y."/>
            <person name="Beeman R.W."/>
            <person name="Zhu Q."/>
            <person name="Hogenkamp D."/>
            <person name="Dixit R."/>
            <person name="Oppert B."/>
            <person name="Jiang H."/>
            <person name="Zou Z."/>
            <person name="Marshall J."/>
            <person name="Elpidina E."/>
            <person name="Vinokurov K."/>
            <person name="Oppert C."/>
            <person name="Zou Z."/>
            <person name="Evans J."/>
            <person name="Lu Z."/>
            <person name="Zhao P."/>
            <person name="Sumathipala N."/>
            <person name="Altincicek B."/>
            <person name="Vilcinskas A."/>
            <person name="Williams M."/>
            <person name="Hultmark D."/>
            <person name="Hetru C."/>
            <person name="Jiang H."/>
            <person name="Grimmelikhuijzen C.J."/>
            <person name="Hauser F."/>
            <person name="Cazzamali G."/>
            <person name="Williamson M."/>
            <person name="Park Y."/>
            <person name="Li B."/>
            <person name="Tanaka Y."/>
            <person name="Predel R."/>
            <person name="Neupert S."/>
            <person name="Schachtner J."/>
            <person name="Verleyen P."/>
            <person name="Raible F."/>
            <person name="Bork P."/>
            <person name="Friedrich M."/>
            <person name="Walden K.K."/>
            <person name="Robertson H.M."/>
            <person name="Angeli S."/>
            <person name="Foret S."/>
            <person name="Bucher G."/>
            <person name="Schuetz S."/>
            <person name="Maleszka R."/>
            <person name="Wimmer E.A."/>
            <person name="Beeman R.W."/>
            <person name="Lorenzen M."/>
            <person name="Tomoyasu Y."/>
            <person name="Miller S.C."/>
            <person name="Grossmann D."/>
            <person name="Bucher G."/>
        </authorList>
    </citation>
    <scope>NUCLEOTIDE SEQUENCE [LARGE SCALE GENOMIC DNA]</scope>
    <source>
        <strain evidence="1 2">Georgia GA2</strain>
    </source>
</reference>
<dbReference type="InParanoid" id="D6W7M0"/>
<evidence type="ECO:0000313" key="1">
    <source>
        <dbReference type="EMBL" id="EFA11260.1"/>
    </source>
</evidence>
<name>D6W7M0_TRICA</name>
<proteinExistence type="predicted"/>
<gene>
    <name evidence="1" type="primary">GLEAN_10794</name>
    <name evidence="1" type="ORF">TcasGA2_TC010794</name>
</gene>
<dbReference type="HOGENOM" id="CLU_2779158_0_0_1"/>
<dbReference type="AlphaFoldDB" id="D6W7M0"/>
<reference evidence="1 2" key="2">
    <citation type="journal article" date="2010" name="Nucleic Acids Res.">
        <title>BeetleBase in 2010: revisions to provide comprehensive genomic information for Tribolium castaneum.</title>
        <authorList>
            <person name="Kim H.S."/>
            <person name="Murphy T."/>
            <person name="Xia J."/>
            <person name="Caragea D."/>
            <person name="Park Y."/>
            <person name="Beeman R.W."/>
            <person name="Lorenzen M.D."/>
            <person name="Butcher S."/>
            <person name="Manak J.R."/>
            <person name="Brown S.J."/>
        </authorList>
    </citation>
    <scope>GENOME REANNOTATION</scope>
    <source>
        <strain evidence="1 2">Georgia GA2</strain>
    </source>
</reference>
<dbReference type="EMBL" id="KQ971307">
    <property type="protein sequence ID" value="EFA11260.1"/>
    <property type="molecule type" value="Genomic_DNA"/>
</dbReference>
<sequence>MIVMPTTISAMTRAIVAVYNTRGMPRAIPLSLIDRITRKLLQSLKNNSNCDLSAPPYFRIFKIRTDEAI</sequence>
<evidence type="ECO:0000313" key="2">
    <source>
        <dbReference type="Proteomes" id="UP000007266"/>
    </source>
</evidence>
<keyword evidence="2" id="KW-1185">Reference proteome</keyword>
<dbReference type="Proteomes" id="UP000007266">
    <property type="component" value="Linkage group 1"/>
</dbReference>
<organism evidence="1 2">
    <name type="scientific">Tribolium castaneum</name>
    <name type="common">Red flour beetle</name>
    <dbReference type="NCBI Taxonomy" id="7070"/>
    <lineage>
        <taxon>Eukaryota</taxon>
        <taxon>Metazoa</taxon>
        <taxon>Ecdysozoa</taxon>
        <taxon>Arthropoda</taxon>
        <taxon>Hexapoda</taxon>
        <taxon>Insecta</taxon>
        <taxon>Pterygota</taxon>
        <taxon>Neoptera</taxon>
        <taxon>Endopterygota</taxon>
        <taxon>Coleoptera</taxon>
        <taxon>Polyphaga</taxon>
        <taxon>Cucujiformia</taxon>
        <taxon>Tenebrionidae</taxon>
        <taxon>Tenebrionidae incertae sedis</taxon>
        <taxon>Tribolium</taxon>
    </lineage>
</organism>